<evidence type="ECO:0000313" key="3">
    <source>
        <dbReference type="EMBL" id="NOL40528.1"/>
    </source>
</evidence>
<protein>
    <submittedName>
        <fullName evidence="3">Uncharacterized protein</fullName>
    </submittedName>
</protein>
<dbReference type="Proteomes" id="UP000553957">
    <property type="component" value="Unassembled WGS sequence"/>
</dbReference>
<dbReference type="AlphaFoldDB" id="A0A7Y4KXM6"/>
<organism evidence="3 4">
    <name type="scientific">Kribbella sandramycini</name>
    <dbReference type="NCBI Taxonomy" id="60450"/>
    <lineage>
        <taxon>Bacteria</taxon>
        <taxon>Bacillati</taxon>
        <taxon>Actinomycetota</taxon>
        <taxon>Actinomycetes</taxon>
        <taxon>Propionibacteriales</taxon>
        <taxon>Kribbellaceae</taxon>
        <taxon>Kribbella</taxon>
    </lineage>
</organism>
<feature type="transmembrane region" description="Helical" evidence="1">
    <location>
        <begin position="42"/>
        <end position="62"/>
    </location>
</feature>
<keyword evidence="1" id="KW-0812">Transmembrane</keyword>
<accession>A0A7Y4KXM6</accession>
<reference evidence="2 5" key="2">
    <citation type="submission" date="2020-08" db="EMBL/GenBank/DDBJ databases">
        <title>Sequencing the genomes of 1000 actinobacteria strains.</title>
        <authorList>
            <person name="Klenk H.-P."/>
        </authorList>
    </citation>
    <scope>NUCLEOTIDE SEQUENCE [LARGE SCALE GENOMIC DNA]</scope>
    <source>
        <strain evidence="2 5">DSM 15626</strain>
    </source>
</reference>
<keyword evidence="4" id="KW-1185">Reference proteome</keyword>
<feature type="transmembrane region" description="Helical" evidence="1">
    <location>
        <begin position="12"/>
        <end position="36"/>
    </location>
</feature>
<evidence type="ECO:0000256" key="1">
    <source>
        <dbReference type="SAM" id="Phobius"/>
    </source>
</evidence>
<keyword evidence="1" id="KW-1133">Transmembrane helix</keyword>
<keyword evidence="1" id="KW-0472">Membrane</keyword>
<gene>
    <name evidence="2" type="ORF">HNR71_005275</name>
    <name evidence="3" type="ORF">HPO96_09755</name>
</gene>
<evidence type="ECO:0000313" key="4">
    <source>
        <dbReference type="Proteomes" id="UP000534306"/>
    </source>
</evidence>
<comment type="caution">
    <text evidence="3">The sequence shown here is derived from an EMBL/GenBank/DDBJ whole genome shotgun (WGS) entry which is preliminary data.</text>
</comment>
<evidence type="ECO:0000313" key="2">
    <source>
        <dbReference type="EMBL" id="MBB6569638.1"/>
    </source>
</evidence>
<dbReference type="EMBL" id="JACHKF010000001">
    <property type="protein sequence ID" value="MBB6569638.1"/>
    <property type="molecule type" value="Genomic_DNA"/>
</dbReference>
<name>A0A7Y4KXM6_9ACTN</name>
<sequence length="63" mass="6411">MSRIELRSRYGAGVLISHLLWGLAVAAVVLGLVAVLRERLPLGAVLIFAGMAGGLAAAEGLLG</sequence>
<dbReference type="EMBL" id="JABJRC010000002">
    <property type="protein sequence ID" value="NOL40528.1"/>
    <property type="molecule type" value="Genomic_DNA"/>
</dbReference>
<evidence type="ECO:0000313" key="5">
    <source>
        <dbReference type="Proteomes" id="UP000553957"/>
    </source>
</evidence>
<reference evidence="3 4" key="1">
    <citation type="submission" date="2020-05" db="EMBL/GenBank/DDBJ databases">
        <title>Genome sequence of Kribbella sandramycini ATCC 39419.</title>
        <authorList>
            <person name="Maclea K.S."/>
            <person name="Fair J.L."/>
        </authorList>
    </citation>
    <scope>NUCLEOTIDE SEQUENCE [LARGE SCALE GENOMIC DNA]</scope>
    <source>
        <strain evidence="3 4">ATCC 39419</strain>
    </source>
</reference>
<dbReference type="RefSeq" id="WP_171673024.1">
    <property type="nucleotide sequence ID" value="NZ_BAAAGT010000002.1"/>
</dbReference>
<dbReference type="Proteomes" id="UP000534306">
    <property type="component" value="Unassembled WGS sequence"/>
</dbReference>
<proteinExistence type="predicted"/>